<dbReference type="SUPFAM" id="SSF53850">
    <property type="entry name" value="Periplasmic binding protein-like II"/>
    <property type="match status" value="1"/>
</dbReference>
<dbReference type="OrthoDB" id="8678477at2"/>
<comment type="similarity">
    <text evidence="1">Belongs to the UPF0065 (bug) family.</text>
</comment>
<evidence type="ECO:0000256" key="2">
    <source>
        <dbReference type="SAM" id="SignalP"/>
    </source>
</evidence>
<accession>A0A1W6YJS6</accession>
<proteinExistence type="inferred from homology"/>
<evidence type="ECO:0000256" key="1">
    <source>
        <dbReference type="ARBA" id="ARBA00006987"/>
    </source>
</evidence>
<dbReference type="Pfam" id="PF03401">
    <property type="entry name" value="TctC"/>
    <property type="match status" value="1"/>
</dbReference>
<dbReference type="Gene3D" id="3.40.190.150">
    <property type="entry name" value="Bordetella uptake gene, domain 1"/>
    <property type="match status" value="1"/>
</dbReference>
<feature type="chain" id="PRO_5012416237" evidence="2">
    <location>
        <begin position="40"/>
        <end position="340"/>
    </location>
</feature>
<keyword evidence="4" id="KW-1185">Reference proteome</keyword>
<dbReference type="PANTHER" id="PTHR42928:SF5">
    <property type="entry name" value="BLR1237 PROTEIN"/>
    <property type="match status" value="1"/>
</dbReference>
<dbReference type="RefSeq" id="WP_086064441.1">
    <property type="nucleotide sequence ID" value="NZ_CP021108.1"/>
</dbReference>
<dbReference type="KEGG" id="bgv:CAL12_10605"/>
<feature type="signal peptide" evidence="2">
    <location>
        <begin position="1"/>
        <end position="39"/>
    </location>
</feature>
<evidence type="ECO:0000313" key="4">
    <source>
        <dbReference type="Proteomes" id="UP000194151"/>
    </source>
</evidence>
<keyword evidence="2" id="KW-0732">Signal</keyword>
<evidence type="ECO:0000313" key="3">
    <source>
        <dbReference type="EMBL" id="ARP81244.1"/>
    </source>
</evidence>
<dbReference type="EMBL" id="CP021108">
    <property type="protein sequence ID" value="ARP81244.1"/>
    <property type="molecule type" value="Genomic_DNA"/>
</dbReference>
<protein>
    <submittedName>
        <fullName evidence="3">ABC transporter substrate-binding protein</fullName>
    </submittedName>
</protein>
<dbReference type="Proteomes" id="UP000194151">
    <property type="component" value="Chromosome"/>
</dbReference>
<dbReference type="InterPro" id="IPR042100">
    <property type="entry name" value="Bug_dom1"/>
</dbReference>
<dbReference type="CDD" id="cd07012">
    <property type="entry name" value="PBP2_Bug_TTT"/>
    <property type="match status" value="1"/>
</dbReference>
<dbReference type="STRING" id="1416806.CAL12_10605"/>
<name>A0A1W6YJS6_9BORD</name>
<dbReference type="PIRSF" id="PIRSF017082">
    <property type="entry name" value="YflP"/>
    <property type="match status" value="1"/>
</dbReference>
<gene>
    <name evidence="3" type="ORF">CAL12_10605</name>
</gene>
<dbReference type="PANTHER" id="PTHR42928">
    <property type="entry name" value="TRICARBOXYLATE-BINDING PROTEIN"/>
    <property type="match status" value="1"/>
</dbReference>
<organism evidence="3 4">
    <name type="scientific">Bordetella genomosp. 8</name>
    <dbReference type="NCBI Taxonomy" id="1416806"/>
    <lineage>
        <taxon>Bacteria</taxon>
        <taxon>Pseudomonadati</taxon>
        <taxon>Pseudomonadota</taxon>
        <taxon>Betaproteobacteria</taxon>
        <taxon>Burkholderiales</taxon>
        <taxon>Alcaligenaceae</taxon>
        <taxon>Bordetella</taxon>
    </lineage>
</organism>
<dbReference type="InterPro" id="IPR005064">
    <property type="entry name" value="BUG"/>
</dbReference>
<dbReference type="Gene3D" id="3.40.190.10">
    <property type="entry name" value="Periplasmic binding protein-like II"/>
    <property type="match status" value="1"/>
</dbReference>
<dbReference type="AlphaFoldDB" id="A0A1W6YJS6"/>
<reference evidence="3 4" key="1">
    <citation type="submission" date="2017-05" db="EMBL/GenBank/DDBJ databases">
        <title>Complete and WGS of Bordetella genogroups.</title>
        <authorList>
            <person name="Spilker T."/>
            <person name="LiPuma J."/>
        </authorList>
    </citation>
    <scope>NUCLEOTIDE SEQUENCE [LARGE SCALE GENOMIC DNA]</scope>
    <source>
        <strain evidence="3 4">AU19157</strain>
    </source>
</reference>
<sequence>MTAIACRRPRQPSIAHGLRRTLAYLCATSALAASSAAFAAEYPARTISLIVGYPAGGSVDLTARLLGEEMGKRLGQSVVVENLGGAGGTIGAQRVARAEPDGYTLLLGATNEMVIARMINTAVQYNGATDFTPVGLVASQPMVLAASTKTGVKNATDYLAKVRAAAPGTYNFGSSGVGTALHLAGEMVNQSTHTQVGHVPYRGVSPMVTDLMSGQLDFGILVLSSALPQVRAGKIVAVGLTETKTSSAAPEIAPLAATPGFESVDINVWFGLYGPPRLPQEVVTRLRAALKDTLASSQFQAKMRDAGAEVAQPGVDLAAYQATETTKYAALVKAAHIEAQ</sequence>